<organism evidence="2 3">
    <name type="scientific">Micromonospora wenchangensis</name>
    <dbReference type="NCBI Taxonomy" id="1185415"/>
    <lineage>
        <taxon>Bacteria</taxon>
        <taxon>Bacillati</taxon>
        <taxon>Actinomycetota</taxon>
        <taxon>Actinomycetes</taxon>
        <taxon>Micromonosporales</taxon>
        <taxon>Micromonosporaceae</taxon>
        <taxon>Micromonospora</taxon>
    </lineage>
</organism>
<dbReference type="Proteomes" id="UP000197174">
    <property type="component" value="Unassembled WGS sequence"/>
</dbReference>
<dbReference type="InterPro" id="IPR011042">
    <property type="entry name" value="6-blade_b-propeller_TolB-like"/>
</dbReference>
<proteinExistence type="predicted"/>
<evidence type="ECO:0000313" key="2">
    <source>
        <dbReference type="EMBL" id="OWV09090.1"/>
    </source>
</evidence>
<evidence type="ECO:0008006" key="4">
    <source>
        <dbReference type="Google" id="ProtNLM"/>
    </source>
</evidence>
<protein>
    <recommendedName>
        <fullName evidence="4">WD40 repeat domain-containing protein</fullName>
    </recommendedName>
</protein>
<evidence type="ECO:0000256" key="1">
    <source>
        <dbReference type="SAM" id="Phobius"/>
    </source>
</evidence>
<keyword evidence="3" id="KW-1185">Reference proteome</keyword>
<sequence length="361" mass="39399">MSRRVEDALRAAVHDLADEARPSPRLALAALARGRRLRTRRRVAVVGTAVVAAVALVVPFVLLRPERPVQPVRPTPSPTPGTTLLPAPGADWPARPLALPGGWVVTGGLSGGTGYVLDRTRSRYVRAGGHAEVWPAPTGTVTAVRDEQRPGQLGLADAATGKLRWQRVRGALDVQWSPDGRRLAVTVLRSGVHRLGVLEVGGRYREYRIDPVRYRCTDHCAFTWSRDGREVALPLTDSFAPRSEQLRHPRWGVQFFSADDGRPTRFVKIPGDPAGPWSWSPDGTRVVVQGQREPLLVDAVTGTVLGTLPVAEVAWVGDDRLLYRRPGGHRDVVLADPAGHELQRLPLPRELAERTVSVAPK</sequence>
<evidence type="ECO:0000313" key="3">
    <source>
        <dbReference type="Proteomes" id="UP000197174"/>
    </source>
</evidence>
<gene>
    <name evidence="2" type="ORF">B5D80_10640</name>
</gene>
<dbReference type="SUPFAM" id="SSF82171">
    <property type="entry name" value="DPP6 N-terminal domain-like"/>
    <property type="match status" value="1"/>
</dbReference>
<dbReference type="OrthoDB" id="3516511at2"/>
<dbReference type="AlphaFoldDB" id="A0A246RPG4"/>
<dbReference type="RefSeq" id="WP_088643642.1">
    <property type="nucleotide sequence ID" value="NZ_MZMV01000013.1"/>
</dbReference>
<reference evidence="2 3" key="1">
    <citation type="submission" date="2017-03" db="EMBL/GenBank/DDBJ databases">
        <title>Whole genome sequence of Micromonospora wenchangensis, isolated from mangrove soil.</title>
        <authorList>
            <person name="Yang H."/>
        </authorList>
    </citation>
    <scope>NUCLEOTIDE SEQUENCE [LARGE SCALE GENOMIC DNA]</scope>
    <source>
        <strain evidence="2 3">CCTCC AA 2012002</strain>
    </source>
</reference>
<keyword evidence="1" id="KW-1133">Transmembrane helix</keyword>
<dbReference type="EMBL" id="MZMV01000013">
    <property type="protein sequence ID" value="OWV09090.1"/>
    <property type="molecule type" value="Genomic_DNA"/>
</dbReference>
<keyword evidence="1" id="KW-0472">Membrane</keyword>
<comment type="caution">
    <text evidence="2">The sequence shown here is derived from an EMBL/GenBank/DDBJ whole genome shotgun (WGS) entry which is preliminary data.</text>
</comment>
<name>A0A246RPG4_9ACTN</name>
<accession>A0A246RPG4</accession>
<feature type="transmembrane region" description="Helical" evidence="1">
    <location>
        <begin position="43"/>
        <end position="63"/>
    </location>
</feature>
<dbReference type="Gene3D" id="2.120.10.30">
    <property type="entry name" value="TolB, C-terminal domain"/>
    <property type="match status" value="1"/>
</dbReference>
<keyword evidence="1" id="KW-0812">Transmembrane</keyword>